<accession>A0ABS9D2L9</accession>
<reference evidence="10 11" key="1">
    <citation type="submission" date="2022-01" db="EMBL/GenBank/DDBJ databases">
        <title>Octadecabacter sp. nov., isolated from a marine alga.</title>
        <authorList>
            <person name="Jin M.S."/>
            <person name="Kim H.M."/>
            <person name="Han D.M."/>
            <person name="Jung J.J."/>
            <person name="Jeon C.O."/>
        </authorList>
    </citation>
    <scope>NUCLEOTIDE SEQUENCE [LARGE SCALE GENOMIC DNA]</scope>
    <source>
        <strain evidence="10 11">G9-8</strain>
    </source>
</reference>
<keyword evidence="5" id="KW-0800">Toxin</keyword>
<evidence type="ECO:0000256" key="8">
    <source>
        <dbReference type="ARBA" id="ARBA00023136"/>
    </source>
</evidence>
<evidence type="ECO:0000256" key="2">
    <source>
        <dbReference type="ARBA" id="ARBA00004370"/>
    </source>
</evidence>
<protein>
    <submittedName>
        <fullName evidence="10">M10 family metallopeptidase C-terminal domain-containing protein</fullName>
    </submittedName>
</protein>
<evidence type="ECO:0000313" key="10">
    <source>
        <dbReference type="EMBL" id="MCF2872880.1"/>
    </source>
</evidence>
<evidence type="ECO:0000256" key="1">
    <source>
        <dbReference type="ARBA" id="ARBA00001913"/>
    </source>
</evidence>
<dbReference type="InterPro" id="IPR013858">
    <property type="entry name" value="Peptidase_M10B_C"/>
</dbReference>
<feature type="domain" description="Peptidase M10 serralysin C-terminal" evidence="9">
    <location>
        <begin position="241"/>
        <end position="400"/>
    </location>
</feature>
<dbReference type="InterPro" id="IPR018511">
    <property type="entry name" value="Hemolysin-typ_Ca-bd_CS"/>
</dbReference>
<dbReference type="InterPro" id="IPR001343">
    <property type="entry name" value="Hemolysn_Ca-bd"/>
</dbReference>
<dbReference type="SUPFAM" id="SSF51120">
    <property type="entry name" value="beta-Roll"/>
    <property type="match status" value="2"/>
</dbReference>
<dbReference type="InterPro" id="IPR050557">
    <property type="entry name" value="RTX_toxin/Mannuronan_C5-epim"/>
</dbReference>
<dbReference type="PRINTS" id="PR01488">
    <property type="entry name" value="RTXTOXINA"/>
</dbReference>
<dbReference type="PRINTS" id="PR00313">
    <property type="entry name" value="CABNDNGRPT"/>
</dbReference>
<dbReference type="Proteomes" id="UP001200557">
    <property type="component" value="Unassembled WGS sequence"/>
</dbReference>
<dbReference type="Gene3D" id="2.150.10.10">
    <property type="entry name" value="Serralysin-like metalloprotease, C-terminal"/>
    <property type="match status" value="4"/>
</dbReference>
<comment type="cofactor">
    <cofactor evidence="1">
        <name>Ca(2+)</name>
        <dbReference type="ChEBI" id="CHEBI:29108"/>
    </cofactor>
</comment>
<evidence type="ECO:0000256" key="5">
    <source>
        <dbReference type="ARBA" id="ARBA00022656"/>
    </source>
</evidence>
<organism evidence="10 11">
    <name type="scientific">Octadecabacter dasysiphoniae</name>
    <dbReference type="NCBI Taxonomy" id="2909341"/>
    <lineage>
        <taxon>Bacteria</taxon>
        <taxon>Pseudomonadati</taxon>
        <taxon>Pseudomonadota</taxon>
        <taxon>Alphaproteobacteria</taxon>
        <taxon>Rhodobacterales</taxon>
        <taxon>Roseobacteraceae</taxon>
        <taxon>Octadecabacter</taxon>
    </lineage>
</organism>
<evidence type="ECO:0000256" key="6">
    <source>
        <dbReference type="ARBA" id="ARBA00022737"/>
    </source>
</evidence>
<dbReference type="Gene3D" id="3.40.390.10">
    <property type="entry name" value="Collagenase (Catalytic Domain)"/>
    <property type="match status" value="1"/>
</dbReference>
<evidence type="ECO:0000256" key="3">
    <source>
        <dbReference type="ARBA" id="ARBA00004613"/>
    </source>
</evidence>
<evidence type="ECO:0000313" key="11">
    <source>
        <dbReference type="Proteomes" id="UP001200557"/>
    </source>
</evidence>
<keyword evidence="7" id="KW-0843">Virulence</keyword>
<keyword evidence="8" id="KW-0472">Membrane</keyword>
<dbReference type="SUPFAM" id="SSF55486">
    <property type="entry name" value="Metalloproteases ('zincins'), catalytic domain"/>
    <property type="match status" value="1"/>
</dbReference>
<dbReference type="PROSITE" id="PS00330">
    <property type="entry name" value="HEMOLYSIN_CALCIUM"/>
    <property type="match status" value="6"/>
</dbReference>
<dbReference type="PANTHER" id="PTHR38340">
    <property type="entry name" value="S-LAYER PROTEIN"/>
    <property type="match status" value="1"/>
</dbReference>
<keyword evidence="4" id="KW-0964">Secreted</keyword>
<dbReference type="InterPro" id="IPR003995">
    <property type="entry name" value="RTX_toxin_determinant-A"/>
</dbReference>
<proteinExistence type="predicted"/>
<gene>
    <name evidence="10" type="ORF">L0664_17570</name>
</gene>
<keyword evidence="11" id="KW-1185">Reference proteome</keyword>
<dbReference type="Pfam" id="PF00353">
    <property type="entry name" value="HemolysinCabind"/>
    <property type="match status" value="5"/>
</dbReference>
<dbReference type="EMBL" id="JAKGAQ010000005">
    <property type="protein sequence ID" value="MCF2872880.1"/>
    <property type="molecule type" value="Genomic_DNA"/>
</dbReference>
<keyword evidence="6" id="KW-0677">Repeat</keyword>
<comment type="caution">
    <text evidence="10">The sequence shown here is derived from an EMBL/GenBank/DDBJ whole genome shotgun (WGS) entry which is preliminary data.</text>
</comment>
<name>A0ABS9D2L9_9RHOB</name>
<dbReference type="InterPro" id="IPR024079">
    <property type="entry name" value="MetalloPept_cat_dom_sf"/>
</dbReference>
<dbReference type="RefSeq" id="WP_235227203.1">
    <property type="nucleotide sequence ID" value="NZ_JAKGAQ010000005.1"/>
</dbReference>
<evidence type="ECO:0000259" key="9">
    <source>
        <dbReference type="Pfam" id="PF08548"/>
    </source>
</evidence>
<dbReference type="PANTHER" id="PTHR38340:SF1">
    <property type="entry name" value="S-LAYER PROTEIN"/>
    <property type="match status" value="1"/>
</dbReference>
<dbReference type="Pfam" id="PF08548">
    <property type="entry name" value="Peptidase_M10_C"/>
    <property type="match status" value="1"/>
</dbReference>
<dbReference type="InterPro" id="IPR011049">
    <property type="entry name" value="Serralysin-like_metalloprot_C"/>
</dbReference>
<comment type="subcellular location">
    <subcellularLocation>
        <location evidence="2">Membrane</location>
    </subcellularLocation>
    <subcellularLocation>
        <location evidence="3">Secreted</location>
    </subcellularLocation>
</comment>
<evidence type="ECO:0000256" key="4">
    <source>
        <dbReference type="ARBA" id="ARBA00022525"/>
    </source>
</evidence>
<evidence type="ECO:0000256" key="7">
    <source>
        <dbReference type="ARBA" id="ARBA00023026"/>
    </source>
</evidence>
<sequence>MTTFVNYELRDKQELHDMISKNDAMAAIIDDLTITTSGGQSYTVPDPLNGDSTVDSAYVFEFQYAGTSQPADMTGASRTFSDWTNFTAAEEQRFEELLAYVETIANVDFQEITGSSDPTMNVGKVSLPGNTAGVGGYGYSISISGSGAVSMTDFDNFVVYDNAISLASGQDNLILHEIMHALTGKHPFSGDVTLPAEYDSNKYTVLSYTNNPDNGQDSDGLQLFDMLAIQERWGANMSTAAGNDTYTGKRNTTIDTIWDAGGVDTFDASAKTNAVTLSLVEATFSSFDSVDDVAIAYDVVIENAIGGDGDDTITGNDVANDLEGGKGRDTIEGADGTDTISGGSGNDVLYGGIGNDTLSGGSSSDILFGGAGADVMDGGTGNDRADYSDATVGLTVNFADVSQNTDIAAGDTFTNIEQIKGSEFDDLLTGDDADNAIWGNIGKDSIWGNDGEDRLNGQTGNDRLFGGDGDDELIGGYSSDVLLGGDGADILNGNTGRDRAEYSDATTGVTANLLDASGNTGFAAGDTYLAIEDLKGSDFGDVLTGDNARNNMWGSGGDDTLTGLNGDDRLSGQSGADTLDGGLGNDSLFGGSGGDIFVFQDGFGDDTIADFNVSQSGEVIDLSAVAAILDFTDLETNHLSQVDADGIIADGLGNTITLLGIDIATLDVNDFNF</sequence>